<sequence length="124" mass="14194">MDDDSVVAIRCPNALNRNLCIICQSNRKKNDQLSSIKTSGKETLLLRAEERKALYDCQYSIAISRILNTIKPDDEDCDFVYHRTCYSLFTSKEKIERMKTKVADAKKKTTDEKSKAPPVTRSKT</sequence>
<organism evidence="2 3">
    <name type="scientific">Pyrocoelia pectoralis</name>
    <dbReference type="NCBI Taxonomy" id="417401"/>
    <lineage>
        <taxon>Eukaryota</taxon>
        <taxon>Metazoa</taxon>
        <taxon>Ecdysozoa</taxon>
        <taxon>Arthropoda</taxon>
        <taxon>Hexapoda</taxon>
        <taxon>Insecta</taxon>
        <taxon>Pterygota</taxon>
        <taxon>Neoptera</taxon>
        <taxon>Endopterygota</taxon>
        <taxon>Coleoptera</taxon>
        <taxon>Polyphaga</taxon>
        <taxon>Elateriformia</taxon>
        <taxon>Elateroidea</taxon>
        <taxon>Lampyridae</taxon>
        <taxon>Lampyrinae</taxon>
        <taxon>Pyrocoelia</taxon>
    </lineage>
</organism>
<comment type="caution">
    <text evidence="2">The sequence shown here is derived from an EMBL/GenBank/DDBJ whole genome shotgun (WGS) entry which is preliminary data.</text>
</comment>
<reference evidence="2 3" key="1">
    <citation type="journal article" date="2024" name="Insects">
        <title>An Improved Chromosome-Level Genome Assembly of the Firefly Pyrocoelia pectoralis.</title>
        <authorList>
            <person name="Fu X."/>
            <person name="Meyer-Rochow V.B."/>
            <person name="Ballantyne L."/>
            <person name="Zhu X."/>
        </authorList>
    </citation>
    <scope>NUCLEOTIDE SEQUENCE [LARGE SCALE GENOMIC DNA]</scope>
    <source>
        <strain evidence="2">XCY_ONT2</strain>
    </source>
</reference>
<dbReference type="AlphaFoldDB" id="A0AAN7VJR0"/>
<accession>A0AAN7VJR0</accession>
<proteinExistence type="predicted"/>
<name>A0AAN7VJR0_9COLE</name>
<protein>
    <submittedName>
        <fullName evidence="2">Uncharacterized protein</fullName>
    </submittedName>
</protein>
<keyword evidence="3" id="KW-1185">Reference proteome</keyword>
<evidence type="ECO:0000313" key="3">
    <source>
        <dbReference type="Proteomes" id="UP001329430"/>
    </source>
</evidence>
<evidence type="ECO:0000256" key="1">
    <source>
        <dbReference type="SAM" id="MobiDB-lite"/>
    </source>
</evidence>
<dbReference type="EMBL" id="JAVRBK010000001">
    <property type="protein sequence ID" value="KAK5649827.1"/>
    <property type="molecule type" value="Genomic_DNA"/>
</dbReference>
<evidence type="ECO:0000313" key="2">
    <source>
        <dbReference type="EMBL" id="KAK5649827.1"/>
    </source>
</evidence>
<dbReference type="Proteomes" id="UP001329430">
    <property type="component" value="Chromosome 1"/>
</dbReference>
<gene>
    <name evidence="2" type="ORF">RI129_000856</name>
</gene>
<feature type="region of interest" description="Disordered" evidence="1">
    <location>
        <begin position="101"/>
        <end position="124"/>
    </location>
</feature>
<feature type="compositionally biased region" description="Basic and acidic residues" evidence="1">
    <location>
        <begin position="101"/>
        <end position="115"/>
    </location>
</feature>